<sequence length="83" mass="8718">MFFATIAGVYGVIVLFVSARLTGTRLLATLMVALVPAVLLMLLLPEGSDVRIIAIPMTTGVTFAALVRGMKGFGSPLRRAPAN</sequence>
<dbReference type="EMBL" id="BAABFX010000027">
    <property type="protein sequence ID" value="GAA4396765.1"/>
    <property type="molecule type" value="Genomic_DNA"/>
</dbReference>
<gene>
    <name evidence="2" type="ORF">GCM10023153_20010</name>
</gene>
<organism evidence="2 3">
    <name type="scientific">Ornithinibacter aureus</name>
    <dbReference type="NCBI Taxonomy" id="622664"/>
    <lineage>
        <taxon>Bacteria</taxon>
        <taxon>Bacillati</taxon>
        <taxon>Actinomycetota</taxon>
        <taxon>Actinomycetes</taxon>
        <taxon>Micrococcales</taxon>
        <taxon>Intrasporangiaceae</taxon>
        <taxon>Ornithinibacter</taxon>
    </lineage>
</organism>
<accession>A0ABP8JWD9</accession>
<evidence type="ECO:0000313" key="2">
    <source>
        <dbReference type="EMBL" id="GAA4396765.1"/>
    </source>
</evidence>
<comment type="caution">
    <text evidence="2">The sequence shown here is derived from an EMBL/GenBank/DDBJ whole genome shotgun (WGS) entry which is preliminary data.</text>
</comment>
<keyword evidence="3" id="KW-1185">Reference proteome</keyword>
<evidence type="ECO:0000256" key="1">
    <source>
        <dbReference type="SAM" id="Phobius"/>
    </source>
</evidence>
<keyword evidence="1" id="KW-0812">Transmembrane</keyword>
<keyword evidence="1" id="KW-1133">Transmembrane helix</keyword>
<protein>
    <submittedName>
        <fullName evidence="2">Uncharacterized protein</fullName>
    </submittedName>
</protein>
<dbReference type="Proteomes" id="UP001500390">
    <property type="component" value="Unassembled WGS sequence"/>
</dbReference>
<feature type="transmembrane region" description="Helical" evidence="1">
    <location>
        <begin position="50"/>
        <end position="69"/>
    </location>
</feature>
<keyword evidence="1" id="KW-0472">Membrane</keyword>
<feature type="transmembrane region" description="Helical" evidence="1">
    <location>
        <begin position="26"/>
        <end position="44"/>
    </location>
</feature>
<name>A0ABP8JWD9_9MICO</name>
<evidence type="ECO:0000313" key="3">
    <source>
        <dbReference type="Proteomes" id="UP001500390"/>
    </source>
</evidence>
<reference evidence="3" key="1">
    <citation type="journal article" date="2019" name="Int. J. Syst. Evol. Microbiol.">
        <title>The Global Catalogue of Microorganisms (GCM) 10K type strain sequencing project: providing services to taxonomists for standard genome sequencing and annotation.</title>
        <authorList>
            <consortium name="The Broad Institute Genomics Platform"/>
            <consortium name="The Broad Institute Genome Sequencing Center for Infectious Disease"/>
            <person name="Wu L."/>
            <person name="Ma J."/>
        </authorList>
    </citation>
    <scope>NUCLEOTIDE SEQUENCE [LARGE SCALE GENOMIC DNA]</scope>
    <source>
        <strain evidence="3">JCM 17738</strain>
    </source>
</reference>
<proteinExistence type="predicted"/>